<organism evidence="11 12">
    <name type="scientific">Lysobacter hankyongensis</name>
    <dbReference type="NCBI Taxonomy" id="1176535"/>
    <lineage>
        <taxon>Bacteria</taxon>
        <taxon>Pseudomonadati</taxon>
        <taxon>Pseudomonadota</taxon>
        <taxon>Gammaproteobacteria</taxon>
        <taxon>Lysobacterales</taxon>
        <taxon>Lysobacteraceae</taxon>
        <taxon>Lysobacter</taxon>
    </lineage>
</organism>
<accession>A0ABP9BYH4</accession>
<keyword evidence="2" id="KW-1003">Cell membrane</keyword>
<dbReference type="InterPro" id="IPR026039">
    <property type="entry name" value="YfgM"/>
</dbReference>
<evidence type="ECO:0000256" key="2">
    <source>
        <dbReference type="ARBA" id="ARBA00022475"/>
    </source>
</evidence>
<comment type="similarity">
    <text evidence="7">Belongs to the YfgM family.</text>
</comment>
<gene>
    <name evidence="11" type="ORF">GCM10023307_29540</name>
</gene>
<keyword evidence="5 9" id="KW-0472">Membrane</keyword>
<evidence type="ECO:0000256" key="5">
    <source>
        <dbReference type="ARBA" id="ARBA00023136"/>
    </source>
</evidence>
<evidence type="ECO:0000256" key="8">
    <source>
        <dbReference type="ARBA" id="ARBA00024235"/>
    </source>
</evidence>
<feature type="domain" description="Ancillary SecYEG translocon subunit/Cell division coordinator CpoB TPR" evidence="10">
    <location>
        <begin position="17"/>
        <end position="198"/>
    </location>
</feature>
<dbReference type="Gene3D" id="1.25.40.10">
    <property type="entry name" value="Tetratricopeptide repeat domain"/>
    <property type="match status" value="1"/>
</dbReference>
<reference evidence="12" key="1">
    <citation type="journal article" date="2019" name="Int. J. Syst. Evol. Microbiol.">
        <title>The Global Catalogue of Microorganisms (GCM) 10K type strain sequencing project: providing services to taxonomists for standard genome sequencing and annotation.</title>
        <authorList>
            <consortium name="The Broad Institute Genomics Platform"/>
            <consortium name="The Broad Institute Genome Sequencing Center for Infectious Disease"/>
            <person name="Wu L."/>
            <person name="Ma J."/>
        </authorList>
    </citation>
    <scope>NUCLEOTIDE SEQUENCE [LARGE SCALE GENOMIC DNA]</scope>
    <source>
        <strain evidence="12">JCM 18204</strain>
    </source>
</reference>
<feature type="transmembrane region" description="Helical" evidence="9">
    <location>
        <begin position="24"/>
        <end position="44"/>
    </location>
</feature>
<sequence length="210" mass="22378">MAIDDLLDEHEQSERVRTWLRNNAAGLIGGVALGLAAIYGWFWWKDQSTAKQMKASDEYQAVLDQIQAGKIKDAQVKAAGLKDTSFAALAALDLAKAQVDSGKRDDAIATLRAAKTDDSVVSAIVSQRLARLLIDAGKGEEALTLLNGGDDAASHEVRGDALFALGRKEQARDAYNKALGLLDVAAPQRRLLELKLSQAGGTPPKPESAS</sequence>
<protein>
    <recommendedName>
        <fullName evidence="8">Ancillary SecYEG translocon subunit</fullName>
    </recommendedName>
</protein>
<dbReference type="InterPro" id="IPR018704">
    <property type="entry name" value="SecYEG/CpoB_TPR"/>
</dbReference>
<keyword evidence="6" id="KW-0143">Chaperone</keyword>
<dbReference type="InterPro" id="IPR011990">
    <property type="entry name" value="TPR-like_helical_dom_sf"/>
</dbReference>
<evidence type="ECO:0000256" key="4">
    <source>
        <dbReference type="ARBA" id="ARBA00022989"/>
    </source>
</evidence>
<keyword evidence="12" id="KW-1185">Reference proteome</keyword>
<dbReference type="RefSeq" id="WP_345304110.1">
    <property type="nucleotide sequence ID" value="NZ_BAABJE010000015.1"/>
</dbReference>
<evidence type="ECO:0000256" key="9">
    <source>
        <dbReference type="SAM" id="Phobius"/>
    </source>
</evidence>
<comment type="caution">
    <text evidence="11">The sequence shown here is derived from an EMBL/GenBank/DDBJ whole genome shotgun (WGS) entry which is preliminary data.</text>
</comment>
<evidence type="ECO:0000256" key="1">
    <source>
        <dbReference type="ARBA" id="ARBA00004401"/>
    </source>
</evidence>
<evidence type="ECO:0000256" key="7">
    <source>
        <dbReference type="ARBA" id="ARBA00024197"/>
    </source>
</evidence>
<dbReference type="PANTHER" id="PTHR38035">
    <property type="entry name" value="UPF0070 PROTEIN YFGM"/>
    <property type="match status" value="1"/>
</dbReference>
<dbReference type="PANTHER" id="PTHR38035:SF1">
    <property type="entry name" value="ANCILLARY SECYEG TRANSLOCON SUBUNIT"/>
    <property type="match status" value="1"/>
</dbReference>
<evidence type="ECO:0000313" key="12">
    <source>
        <dbReference type="Proteomes" id="UP001499959"/>
    </source>
</evidence>
<dbReference type="Pfam" id="PF09976">
    <property type="entry name" value="TPR_21"/>
    <property type="match status" value="1"/>
</dbReference>
<dbReference type="SUPFAM" id="SSF48452">
    <property type="entry name" value="TPR-like"/>
    <property type="match status" value="1"/>
</dbReference>
<evidence type="ECO:0000313" key="11">
    <source>
        <dbReference type="EMBL" id="GAA4801081.1"/>
    </source>
</evidence>
<keyword evidence="3 9" id="KW-0812">Transmembrane</keyword>
<proteinExistence type="inferred from homology"/>
<evidence type="ECO:0000256" key="3">
    <source>
        <dbReference type="ARBA" id="ARBA00022692"/>
    </source>
</evidence>
<evidence type="ECO:0000259" key="10">
    <source>
        <dbReference type="Pfam" id="PF09976"/>
    </source>
</evidence>
<comment type="subcellular location">
    <subcellularLocation>
        <location evidence="1">Cell membrane</location>
        <topology evidence="1">Single-pass type II membrane protein</topology>
    </subcellularLocation>
</comment>
<dbReference type="EMBL" id="BAABJE010000015">
    <property type="protein sequence ID" value="GAA4801081.1"/>
    <property type="molecule type" value="Genomic_DNA"/>
</dbReference>
<name>A0ABP9BYH4_9GAMM</name>
<evidence type="ECO:0000256" key="6">
    <source>
        <dbReference type="ARBA" id="ARBA00023186"/>
    </source>
</evidence>
<keyword evidence="4 9" id="KW-1133">Transmembrane helix</keyword>
<dbReference type="Proteomes" id="UP001499959">
    <property type="component" value="Unassembled WGS sequence"/>
</dbReference>